<sequence length="69" mass="7813">MVEAPEDFVIEKITQLVDKIDDTGNILERKEESEFIVIPKKEGAVRTMWKTSDDKYHEPGGKDCTEGDG</sequence>
<dbReference type="AlphaFoldDB" id="A0A5B7HNY2"/>
<name>A0A5B7HNY2_PORTR</name>
<organism evidence="1 2">
    <name type="scientific">Portunus trituberculatus</name>
    <name type="common">Swimming crab</name>
    <name type="synonym">Neptunus trituberculatus</name>
    <dbReference type="NCBI Taxonomy" id="210409"/>
    <lineage>
        <taxon>Eukaryota</taxon>
        <taxon>Metazoa</taxon>
        <taxon>Ecdysozoa</taxon>
        <taxon>Arthropoda</taxon>
        <taxon>Crustacea</taxon>
        <taxon>Multicrustacea</taxon>
        <taxon>Malacostraca</taxon>
        <taxon>Eumalacostraca</taxon>
        <taxon>Eucarida</taxon>
        <taxon>Decapoda</taxon>
        <taxon>Pleocyemata</taxon>
        <taxon>Brachyura</taxon>
        <taxon>Eubrachyura</taxon>
        <taxon>Portunoidea</taxon>
        <taxon>Portunidae</taxon>
        <taxon>Portuninae</taxon>
        <taxon>Portunus</taxon>
    </lineage>
</organism>
<reference evidence="1 2" key="1">
    <citation type="submission" date="2019-05" db="EMBL/GenBank/DDBJ databases">
        <title>Another draft genome of Portunus trituberculatus and its Hox gene families provides insights of decapod evolution.</title>
        <authorList>
            <person name="Jeong J.-H."/>
            <person name="Song I."/>
            <person name="Kim S."/>
            <person name="Choi T."/>
            <person name="Kim D."/>
            <person name="Ryu S."/>
            <person name="Kim W."/>
        </authorList>
    </citation>
    <scope>NUCLEOTIDE SEQUENCE [LARGE SCALE GENOMIC DNA]</scope>
    <source>
        <tissue evidence="1">Muscle</tissue>
    </source>
</reference>
<dbReference type="EMBL" id="VSRR010033309">
    <property type="protein sequence ID" value="MPC71656.1"/>
    <property type="molecule type" value="Genomic_DNA"/>
</dbReference>
<comment type="caution">
    <text evidence="1">The sequence shown here is derived from an EMBL/GenBank/DDBJ whole genome shotgun (WGS) entry which is preliminary data.</text>
</comment>
<proteinExistence type="predicted"/>
<dbReference type="Proteomes" id="UP000324222">
    <property type="component" value="Unassembled WGS sequence"/>
</dbReference>
<gene>
    <name evidence="1" type="ORF">E2C01_065941</name>
</gene>
<keyword evidence="2" id="KW-1185">Reference proteome</keyword>
<evidence type="ECO:0000313" key="2">
    <source>
        <dbReference type="Proteomes" id="UP000324222"/>
    </source>
</evidence>
<protein>
    <submittedName>
        <fullName evidence="1">Uncharacterized protein</fullName>
    </submittedName>
</protein>
<evidence type="ECO:0000313" key="1">
    <source>
        <dbReference type="EMBL" id="MPC71656.1"/>
    </source>
</evidence>
<accession>A0A5B7HNY2</accession>